<gene>
    <name evidence="2" type="ORF">BDEG_23716</name>
</gene>
<evidence type="ECO:0000313" key="3">
    <source>
        <dbReference type="Proteomes" id="UP000077115"/>
    </source>
</evidence>
<proteinExistence type="predicted"/>
<organism evidence="2 3">
    <name type="scientific">Batrachochytrium dendrobatidis (strain JEL423)</name>
    <dbReference type="NCBI Taxonomy" id="403673"/>
    <lineage>
        <taxon>Eukaryota</taxon>
        <taxon>Fungi</taxon>
        <taxon>Fungi incertae sedis</taxon>
        <taxon>Chytridiomycota</taxon>
        <taxon>Chytridiomycota incertae sedis</taxon>
        <taxon>Chytridiomycetes</taxon>
        <taxon>Rhizophydiales</taxon>
        <taxon>Rhizophydiales incertae sedis</taxon>
        <taxon>Batrachochytrium</taxon>
    </lineage>
</organism>
<evidence type="ECO:0000313" key="2">
    <source>
        <dbReference type="EMBL" id="OAJ39919.1"/>
    </source>
</evidence>
<reference evidence="2 3" key="2">
    <citation type="submission" date="2016-05" db="EMBL/GenBank/DDBJ databases">
        <title>Lineage-specific infection strategies underlie the spectrum of fungal disease in amphibians.</title>
        <authorList>
            <person name="Cuomo C.A."/>
            <person name="Farrer R.A."/>
            <person name="James T."/>
            <person name="Longcore J."/>
            <person name="Birren B."/>
        </authorList>
    </citation>
    <scope>NUCLEOTIDE SEQUENCE [LARGE SCALE GENOMIC DNA]</scope>
    <source>
        <strain evidence="2 3">JEL423</strain>
    </source>
</reference>
<feature type="transmembrane region" description="Helical" evidence="1">
    <location>
        <begin position="153"/>
        <end position="172"/>
    </location>
</feature>
<evidence type="ECO:0000256" key="1">
    <source>
        <dbReference type="SAM" id="Phobius"/>
    </source>
</evidence>
<keyword evidence="1" id="KW-1133">Transmembrane helix</keyword>
<protein>
    <submittedName>
        <fullName evidence="2">Uncharacterized protein</fullName>
    </submittedName>
</protein>
<dbReference type="Pfam" id="PF06966">
    <property type="entry name" value="DUF1295"/>
    <property type="match status" value="1"/>
</dbReference>
<dbReference type="PROSITE" id="PS50244">
    <property type="entry name" value="S5A_REDUCTASE"/>
    <property type="match status" value="1"/>
</dbReference>
<dbReference type="Proteomes" id="UP000077115">
    <property type="component" value="Unassembled WGS sequence"/>
</dbReference>
<name>A0A177WIH0_BATDL</name>
<feature type="transmembrane region" description="Helical" evidence="1">
    <location>
        <begin position="20"/>
        <end position="42"/>
    </location>
</feature>
<keyword evidence="1" id="KW-0472">Membrane</keyword>
<reference evidence="2 3" key="1">
    <citation type="submission" date="2006-10" db="EMBL/GenBank/DDBJ databases">
        <title>The Genome Sequence of Batrachochytrium dendrobatidis JEL423.</title>
        <authorList>
            <consortium name="The Broad Institute Genome Sequencing Platform"/>
            <person name="Birren B."/>
            <person name="Lander E."/>
            <person name="Galagan J."/>
            <person name="Cuomo C."/>
            <person name="Devon K."/>
            <person name="Jaffe D."/>
            <person name="Butler J."/>
            <person name="Alvarez P."/>
            <person name="Gnerre S."/>
            <person name="Grabherr M."/>
            <person name="Kleber M."/>
            <person name="Mauceli E."/>
            <person name="Brockman W."/>
            <person name="Young S."/>
            <person name="LaButti K."/>
            <person name="Sykes S."/>
            <person name="DeCaprio D."/>
            <person name="Crawford M."/>
            <person name="Koehrsen M."/>
            <person name="Engels R."/>
            <person name="Montgomery P."/>
            <person name="Pearson M."/>
            <person name="Howarth C."/>
            <person name="Larson L."/>
            <person name="White J."/>
            <person name="O'Leary S."/>
            <person name="Kodira C."/>
            <person name="Zeng Q."/>
            <person name="Yandava C."/>
            <person name="Alvarado L."/>
            <person name="Longcore J."/>
            <person name="James T."/>
        </authorList>
    </citation>
    <scope>NUCLEOTIDE SEQUENCE [LARGE SCALE GENOMIC DNA]</scope>
    <source>
        <strain evidence="2 3">JEL423</strain>
    </source>
</reference>
<dbReference type="eggNOG" id="KOG4650">
    <property type="taxonomic scope" value="Eukaryota"/>
</dbReference>
<feature type="transmembrane region" description="Helical" evidence="1">
    <location>
        <begin position="49"/>
        <end position="67"/>
    </location>
</feature>
<sequence length="308" mass="34894">MAFGVSPQQQDSNSQVGQALVTALIVDFVLQFVAYALSAVFATEKLFDLSGALTFIACTLITMLLRYNHGSIASLGFRQILVGVCILLWTCRLGFYLYRRVLKIEDKRFEQYKASPVAFTIPFFMQFIWIYLTAFPVLVILANHTNTQNYFEWTDAVGAVIWLAGFLIEIIADETKSAFKSTHPDDFISTGIWTYSRYANYFGEITLWVGMFIMCCGGFVEYWQWVTIISPLFIMFLILCVSGVPISEKSAIKRYGHRQDYQDYVARTSKIIPWFPRNITSVSVPVETTHLTTAAANATTQPTIDEVV</sequence>
<feature type="transmembrane region" description="Helical" evidence="1">
    <location>
        <begin position="79"/>
        <end position="98"/>
    </location>
</feature>
<dbReference type="EMBL" id="DS022303">
    <property type="protein sequence ID" value="OAJ39919.1"/>
    <property type="molecule type" value="Genomic_DNA"/>
</dbReference>
<dbReference type="AlphaFoldDB" id="A0A177WIH0"/>
<dbReference type="OrthoDB" id="201504at2759"/>
<keyword evidence="1" id="KW-0812">Transmembrane</keyword>
<dbReference type="PANTHER" id="PTHR32251">
    <property type="entry name" value="3-OXO-5-ALPHA-STEROID 4-DEHYDROGENASE"/>
    <property type="match status" value="1"/>
</dbReference>
<dbReference type="GO" id="GO:0016020">
    <property type="term" value="C:membrane"/>
    <property type="evidence" value="ECO:0007669"/>
    <property type="project" value="TreeGrafter"/>
</dbReference>
<dbReference type="VEuPathDB" id="FungiDB:BDEG_23716"/>
<feature type="transmembrane region" description="Helical" evidence="1">
    <location>
        <begin position="226"/>
        <end position="246"/>
    </location>
</feature>
<dbReference type="PANTHER" id="PTHR32251:SF17">
    <property type="entry name" value="STEROID 5-ALPHA REDUCTASE C-TERMINAL DOMAIN-CONTAINING PROTEIN"/>
    <property type="match status" value="1"/>
</dbReference>
<accession>A0A177WIH0</accession>
<feature type="transmembrane region" description="Helical" evidence="1">
    <location>
        <begin position="201"/>
        <end position="220"/>
    </location>
</feature>
<feature type="transmembrane region" description="Helical" evidence="1">
    <location>
        <begin position="119"/>
        <end position="141"/>
    </location>
</feature>
<dbReference type="InterPro" id="IPR010721">
    <property type="entry name" value="UstE-like"/>
</dbReference>
<dbReference type="Gene3D" id="1.20.120.1630">
    <property type="match status" value="1"/>
</dbReference>